<protein>
    <recommendedName>
        <fullName evidence="1">DUF6950 domain-containing protein</fullName>
    </recommendedName>
</protein>
<reference evidence="2" key="1">
    <citation type="submission" date="2021-07" db="EMBL/GenBank/DDBJ databases">
        <title>Roseobacter insulae sp. nov., isolated from a tidal flat.</title>
        <authorList>
            <person name="Park S."/>
            <person name="Yoon J.-H."/>
        </authorList>
    </citation>
    <scope>NUCLEOTIDE SEQUENCE</scope>
    <source>
        <strain evidence="2">YSTF-M11</strain>
    </source>
</reference>
<name>A0A9X1JYT9_9RHOB</name>
<dbReference type="Pfam" id="PF22262">
    <property type="entry name" value="DUF6950"/>
    <property type="match status" value="1"/>
</dbReference>
<dbReference type="InterPro" id="IPR053802">
    <property type="entry name" value="DUF6950"/>
</dbReference>
<dbReference type="Proteomes" id="UP001138661">
    <property type="component" value="Unassembled WGS sequence"/>
</dbReference>
<organism evidence="2 3">
    <name type="scientific">Roseobacter insulae</name>
    <dbReference type="NCBI Taxonomy" id="2859783"/>
    <lineage>
        <taxon>Bacteria</taxon>
        <taxon>Pseudomonadati</taxon>
        <taxon>Pseudomonadota</taxon>
        <taxon>Alphaproteobacteria</taxon>
        <taxon>Rhodobacterales</taxon>
        <taxon>Roseobacteraceae</taxon>
        <taxon>Roseobacter</taxon>
    </lineage>
</organism>
<evidence type="ECO:0000259" key="1">
    <source>
        <dbReference type="Pfam" id="PF22262"/>
    </source>
</evidence>
<accession>A0A9X1JYT9</accession>
<dbReference type="AlphaFoldDB" id="A0A9X1JYT9"/>
<dbReference type="RefSeq" id="WP_219502831.1">
    <property type="nucleotide sequence ID" value="NZ_JAHXDN010000003.1"/>
</dbReference>
<evidence type="ECO:0000313" key="2">
    <source>
        <dbReference type="EMBL" id="MBW4708616.1"/>
    </source>
</evidence>
<gene>
    <name evidence="2" type="ORF">KX928_12560</name>
</gene>
<feature type="domain" description="DUF6950" evidence="1">
    <location>
        <begin position="6"/>
        <end position="136"/>
    </location>
</feature>
<sequence length="138" mass="14733">MADINQRRPDWRNRLIIYLHAAARRPFVAGEHDCALFLAGGVEAMTGVDYAERYRGAYSSTKAGLRLLQIDGFTDHVDLALCCLPSKPVSMAFEGDGAVIREGRVLSLGIVQGASIYVLRASGLGTVPLTAAAEALGV</sequence>
<dbReference type="EMBL" id="JAHXDN010000003">
    <property type="protein sequence ID" value="MBW4708616.1"/>
    <property type="molecule type" value="Genomic_DNA"/>
</dbReference>
<keyword evidence="3" id="KW-1185">Reference proteome</keyword>
<proteinExistence type="predicted"/>
<evidence type="ECO:0000313" key="3">
    <source>
        <dbReference type="Proteomes" id="UP001138661"/>
    </source>
</evidence>
<comment type="caution">
    <text evidence="2">The sequence shown here is derived from an EMBL/GenBank/DDBJ whole genome shotgun (WGS) entry which is preliminary data.</text>
</comment>